<dbReference type="Pfam" id="PF08100">
    <property type="entry name" value="Dimerisation"/>
    <property type="match status" value="1"/>
</dbReference>
<accession>A0A9X2NHB5</accession>
<evidence type="ECO:0000313" key="7">
    <source>
        <dbReference type="EMBL" id="MCR6487386.1"/>
    </source>
</evidence>
<evidence type="ECO:0000256" key="2">
    <source>
        <dbReference type="ARBA" id="ARBA00022679"/>
    </source>
</evidence>
<dbReference type="PANTHER" id="PTHR43712:SF2">
    <property type="entry name" value="O-METHYLTRANSFERASE CICE"/>
    <property type="match status" value="1"/>
</dbReference>
<gene>
    <name evidence="7" type="ORF">M8542_31605</name>
</gene>
<keyword evidence="8" id="KW-1185">Reference proteome</keyword>
<dbReference type="GO" id="GO:0046983">
    <property type="term" value="F:protein dimerization activity"/>
    <property type="evidence" value="ECO:0007669"/>
    <property type="project" value="InterPro"/>
</dbReference>
<feature type="domain" description="O-methyltransferase dimerisation" evidence="6">
    <location>
        <begin position="11"/>
        <end position="82"/>
    </location>
</feature>
<dbReference type="GO" id="GO:0008171">
    <property type="term" value="F:O-methyltransferase activity"/>
    <property type="evidence" value="ECO:0007669"/>
    <property type="project" value="InterPro"/>
</dbReference>
<proteinExistence type="predicted"/>
<dbReference type="Proteomes" id="UP001144096">
    <property type="component" value="Unassembled WGS sequence"/>
</dbReference>
<protein>
    <submittedName>
        <fullName evidence="7">Methyltransferase</fullName>
    </submittedName>
</protein>
<dbReference type="EMBL" id="JAMXQV010000019">
    <property type="protein sequence ID" value="MCR6487386.1"/>
    <property type="molecule type" value="Genomic_DNA"/>
</dbReference>
<evidence type="ECO:0000256" key="3">
    <source>
        <dbReference type="ARBA" id="ARBA00022691"/>
    </source>
</evidence>
<dbReference type="Pfam" id="PF00891">
    <property type="entry name" value="Methyltransf_2"/>
    <property type="match status" value="1"/>
</dbReference>
<dbReference type="AlphaFoldDB" id="A0A9X2NHB5"/>
<keyword evidence="3" id="KW-0949">S-adenosyl-L-methionine</keyword>
<dbReference type="InterPro" id="IPR001077">
    <property type="entry name" value="COMT_C"/>
</dbReference>
<dbReference type="SUPFAM" id="SSF53335">
    <property type="entry name" value="S-adenosyl-L-methionine-dependent methyltransferases"/>
    <property type="match status" value="1"/>
</dbReference>
<dbReference type="InterPro" id="IPR036388">
    <property type="entry name" value="WH-like_DNA-bd_sf"/>
</dbReference>
<feature type="domain" description="O-methyltransferase C-terminal" evidence="5">
    <location>
        <begin position="110"/>
        <end position="301"/>
    </location>
</feature>
<evidence type="ECO:0000259" key="5">
    <source>
        <dbReference type="Pfam" id="PF00891"/>
    </source>
</evidence>
<dbReference type="InterPro" id="IPR012967">
    <property type="entry name" value="COMT_dimerisation"/>
</dbReference>
<evidence type="ECO:0000313" key="8">
    <source>
        <dbReference type="Proteomes" id="UP001144096"/>
    </source>
</evidence>
<dbReference type="SUPFAM" id="SSF46785">
    <property type="entry name" value="Winged helix' DNA-binding domain"/>
    <property type="match status" value="1"/>
</dbReference>
<reference evidence="7" key="1">
    <citation type="submission" date="2022-06" db="EMBL/GenBank/DDBJ databases">
        <title>Amycolatopsis iheyaensis sp. nov., a new species of the genus Amycolatopsis isolated from soil in Iheya island, Japan.</title>
        <authorList>
            <person name="Ngamcharungchit C."/>
            <person name="Kanto H."/>
            <person name="Take A."/>
            <person name="Intra B."/>
            <person name="Matsumoto A."/>
            <person name="Panbangred W."/>
            <person name="Inahashi Y."/>
        </authorList>
    </citation>
    <scope>NUCLEOTIDE SEQUENCE</scope>
    <source>
        <strain evidence="7">OK19-0408</strain>
    </source>
</reference>
<dbReference type="RefSeq" id="WP_257923952.1">
    <property type="nucleotide sequence ID" value="NZ_JAMXQV010000019.1"/>
</dbReference>
<comment type="caution">
    <text evidence="7">The sequence shown here is derived from an EMBL/GenBank/DDBJ whole genome shotgun (WGS) entry which is preliminary data.</text>
</comment>
<evidence type="ECO:0000259" key="6">
    <source>
        <dbReference type="Pfam" id="PF08100"/>
    </source>
</evidence>
<dbReference type="PANTHER" id="PTHR43712">
    <property type="entry name" value="PUTATIVE (AFU_ORTHOLOGUE AFUA_4G14580)-RELATED"/>
    <property type="match status" value="1"/>
</dbReference>
<feature type="active site" description="Proton acceptor" evidence="4">
    <location>
        <position position="230"/>
    </location>
</feature>
<dbReference type="GO" id="GO:0032259">
    <property type="term" value="P:methylation"/>
    <property type="evidence" value="ECO:0007669"/>
    <property type="project" value="UniProtKB-KW"/>
</dbReference>
<keyword evidence="2" id="KW-0808">Transferase</keyword>
<organism evidence="7 8">
    <name type="scientific">Amycolatopsis iheyensis</name>
    <dbReference type="NCBI Taxonomy" id="2945988"/>
    <lineage>
        <taxon>Bacteria</taxon>
        <taxon>Bacillati</taxon>
        <taxon>Actinomycetota</taxon>
        <taxon>Actinomycetes</taxon>
        <taxon>Pseudonocardiales</taxon>
        <taxon>Pseudonocardiaceae</taxon>
        <taxon>Amycolatopsis</taxon>
    </lineage>
</organism>
<name>A0A9X2NHB5_9PSEU</name>
<evidence type="ECO:0000256" key="1">
    <source>
        <dbReference type="ARBA" id="ARBA00022603"/>
    </source>
</evidence>
<dbReference type="InterPro" id="IPR029063">
    <property type="entry name" value="SAM-dependent_MTases_sf"/>
</dbReference>
<dbReference type="Gene3D" id="1.10.287.1350">
    <property type="match status" value="1"/>
</dbReference>
<sequence length="319" mass="33751">MTGYADVRRMILGGVLAQAIHAVTELGVVDRLAAGPATAASLAADLGLAPDALTRFLRALAGEGLFVAVSGKYALTAAGELLRSDVPGSLRHLSRLMTGEAYRVWERAPESLQTGEPAFEAEFGAPLFDWLAARPDRQAEFAAAQAGLVERRLEPLLARSWDGVGHVIDVGGGDGTLVRALLAAHPGLRGTVFDRPGVPFDVPGARFVGGDFFTSVPPGGDVYVLSQILHDWDDERATRILRTCRAAMSASARLLVLEQVVPEDGGPHPAHLLDLHMLVLLGGRERTEAAWRGLLAAGGFELRAVTHGERASVLEAVPA</sequence>
<dbReference type="PIRSF" id="PIRSF005739">
    <property type="entry name" value="O-mtase"/>
    <property type="match status" value="1"/>
</dbReference>
<dbReference type="InterPro" id="IPR036390">
    <property type="entry name" value="WH_DNA-bd_sf"/>
</dbReference>
<dbReference type="InterPro" id="IPR016461">
    <property type="entry name" value="COMT-like"/>
</dbReference>
<dbReference type="Gene3D" id="3.40.50.150">
    <property type="entry name" value="Vaccinia Virus protein VP39"/>
    <property type="match status" value="1"/>
</dbReference>
<dbReference type="Gene3D" id="1.10.10.10">
    <property type="entry name" value="Winged helix-like DNA-binding domain superfamily/Winged helix DNA-binding domain"/>
    <property type="match status" value="1"/>
</dbReference>
<keyword evidence="1 7" id="KW-0489">Methyltransferase</keyword>
<dbReference type="PROSITE" id="PS51683">
    <property type="entry name" value="SAM_OMT_II"/>
    <property type="match status" value="1"/>
</dbReference>
<evidence type="ECO:0000256" key="4">
    <source>
        <dbReference type="PIRSR" id="PIRSR005739-1"/>
    </source>
</evidence>